<name>A0A1L8MMR1_9STRE</name>
<dbReference type="Proteomes" id="UP000182015">
    <property type="component" value="Unassembled WGS sequence"/>
</dbReference>
<reference evidence="2" key="1">
    <citation type="submission" date="2016-06" db="EMBL/GenBank/DDBJ databases">
        <authorList>
            <person name="de Vries S.P.W."/>
            <person name="Hadjirin N.F."/>
            <person name="Lay E.M."/>
            <person name="Zadoks R.N."/>
            <person name="Peacock S.J."/>
            <person name="Parkhill J."/>
            <person name="Grant A.J."/>
            <person name="Mcdougall S."/>
            <person name="Holmes M.A."/>
        </authorList>
    </citation>
    <scope>NUCLEOTIDE SEQUENCE [LARGE SCALE GENOMIC DNA]</scope>
    <source>
        <strain evidence="2">NZ1587</strain>
    </source>
</reference>
<proteinExistence type="predicted"/>
<accession>A0A1L8MMR1</accession>
<protein>
    <submittedName>
        <fullName evidence="1">Uncharacterized protein</fullName>
    </submittedName>
</protein>
<dbReference type="EMBL" id="LZDD01000002">
    <property type="protein sequence ID" value="OJF71955.1"/>
    <property type="molecule type" value="Genomic_DNA"/>
</dbReference>
<dbReference type="AlphaFoldDB" id="A0A1L8MMR1"/>
<comment type="caution">
    <text evidence="1">The sequence shown here is derived from an EMBL/GenBank/DDBJ whole genome shotgun (WGS) entry which is preliminary data.</text>
</comment>
<evidence type="ECO:0000313" key="1">
    <source>
        <dbReference type="EMBL" id="OJF71955.1"/>
    </source>
</evidence>
<sequence length="86" mass="9436">MSKATKISGYSYVIKLNTEKEVDLAKNTTLLRNIKIISHAPSSDIYSVKSKINDKALRESIKKAYNLSNQEVSVTSFQVSGTLGAV</sequence>
<gene>
    <name evidence="1" type="ORF">A9Q68_07330</name>
</gene>
<dbReference type="STRING" id="1856638.A9Q68_07330"/>
<keyword evidence="2" id="KW-1185">Reference proteome</keyword>
<organism evidence="1 2">
    <name type="scientific">Streptococcus bovimastitidis</name>
    <dbReference type="NCBI Taxonomy" id="1856638"/>
    <lineage>
        <taxon>Bacteria</taxon>
        <taxon>Bacillati</taxon>
        <taxon>Bacillota</taxon>
        <taxon>Bacilli</taxon>
        <taxon>Lactobacillales</taxon>
        <taxon>Streptococcaceae</taxon>
        <taxon>Streptococcus</taxon>
    </lineage>
</organism>
<evidence type="ECO:0000313" key="2">
    <source>
        <dbReference type="Proteomes" id="UP000182015"/>
    </source>
</evidence>